<dbReference type="EMBL" id="CP001349">
    <property type="protein sequence ID" value="ACL62013.1"/>
    <property type="molecule type" value="Genomic_DNA"/>
</dbReference>
<dbReference type="KEGG" id="mno:Mnod_7274"/>
<organism evidence="1 2">
    <name type="scientific">Methylobacterium nodulans (strain LMG 21967 / CNCM I-2342 / ORS 2060)</name>
    <dbReference type="NCBI Taxonomy" id="460265"/>
    <lineage>
        <taxon>Bacteria</taxon>
        <taxon>Pseudomonadati</taxon>
        <taxon>Pseudomonadota</taxon>
        <taxon>Alphaproteobacteria</taxon>
        <taxon>Hyphomicrobiales</taxon>
        <taxon>Methylobacteriaceae</taxon>
        <taxon>Methylobacterium</taxon>
    </lineage>
</organism>
<accession>B8ILN8</accession>
<evidence type="ECO:0000313" key="1">
    <source>
        <dbReference type="EMBL" id="ACL62013.1"/>
    </source>
</evidence>
<dbReference type="AlphaFoldDB" id="B8ILN8"/>
<proteinExistence type="predicted"/>
<name>B8ILN8_METNO</name>
<dbReference type="Proteomes" id="UP000008207">
    <property type="component" value="Chromosome"/>
</dbReference>
<dbReference type="HOGENOM" id="CLU_1658765_0_0_5"/>
<dbReference type="eggNOG" id="ENOG502ZYR0">
    <property type="taxonomic scope" value="Bacteria"/>
</dbReference>
<protein>
    <submittedName>
        <fullName evidence="1">Uncharacterized protein</fullName>
    </submittedName>
</protein>
<sequence length="161" mass="17785">MTIRRALLAACAVLSAGLGYVVWAVCTEVGYAAGGRALKAQYGLVVLSHPEWKSLRRLAMMKAAAQCRWDLDEASWRRIYRLYVEDDRSVRAAVYARLLREQERYFQDDADDRRCGAAWSRFGAHGADLPNLLRASAVAGTATAVRVAPSDVRTAAGSRHE</sequence>
<reference evidence="1 2" key="1">
    <citation type="submission" date="2009-01" db="EMBL/GenBank/DDBJ databases">
        <title>Complete sequence of chromosome of Methylobacterium nodulans ORS 2060.</title>
        <authorList>
            <consortium name="US DOE Joint Genome Institute"/>
            <person name="Lucas S."/>
            <person name="Copeland A."/>
            <person name="Lapidus A."/>
            <person name="Glavina del Rio T."/>
            <person name="Dalin E."/>
            <person name="Tice H."/>
            <person name="Bruce D."/>
            <person name="Goodwin L."/>
            <person name="Pitluck S."/>
            <person name="Sims D."/>
            <person name="Brettin T."/>
            <person name="Detter J.C."/>
            <person name="Han C."/>
            <person name="Larimer F."/>
            <person name="Land M."/>
            <person name="Hauser L."/>
            <person name="Kyrpides N."/>
            <person name="Ivanova N."/>
            <person name="Marx C.J."/>
            <person name="Richardson P."/>
        </authorList>
    </citation>
    <scope>NUCLEOTIDE SEQUENCE [LARGE SCALE GENOMIC DNA]</scope>
    <source>
        <strain evidence="2">LMG 21967 / CNCM I-2342 / ORS 2060</strain>
    </source>
</reference>
<dbReference type="OrthoDB" id="7994131at2"/>
<keyword evidence="2" id="KW-1185">Reference proteome</keyword>
<dbReference type="STRING" id="460265.Mnod_7274"/>
<gene>
    <name evidence="1" type="ordered locus">Mnod_7274</name>
</gene>
<dbReference type="RefSeq" id="WP_015933574.1">
    <property type="nucleotide sequence ID" value="NC_011894.1"/>
</dbReference>
<evidence type="ECO:0000313" key="2">
    <source>
        <dbReference type="Proteomes" id="UP000008207"/>
    </source>
</evidence>